<dbReference type="Pfam" id="PF04385">
    <property type="entry name" value="FAINT"/>
    <property type="match status" value="3"/>
</dbReference>
<dbReference type="EMBL" id="AP011947">
    <property type="protein sequence ID" value="BAM40080.1"/>
    <property type="molecule type" value="Genomic_DNA"/>
</dbReference>
<organism evidence="1 2">
    <name type="scientific">Theileria orientalis strain Shintoku</name>
    <dbReference type="NCBI Taxonomy" id="869250"/>
    <lineage>
        <taxon>Eukaryota</taxon>
        <taxon>Sar</taxon>
        <taxon>Alveolata</taxon>
        <taxon>Apicomplexa</taxon>
        <taxon>Aconoidasida</taxon>
        <taxon>Piroplasmida</taxon>
        <taxon>Theileriidae</taxon>
        <taxon>Theileria</taxon>
    </lineage>
</organism>
<evidence type="ECO:0000313" key="2">
    <source>
        <dbReference type="Proteomes" id="UP000003786"/>
    </source>
</evidence>
<dbReference type="AlphaFoldDB" id="J4D7B4"/>
<dbReference type="VEuPathDB" id="PiroplasmaDB:TOT_020000343"/>
<protein>
    <submittedName>
        <fullName evidence="1">Uncharacterized protein</fullName>
    </submittedName>
</protein>
<accession>J4D7B4</accession>
<dbReference type="STRING" id="869250.J4D7B4"/>
<dbReference type="KEGG" id="tot:TOT_020000343"/>
<evidence type="ECO:0000313" key="1">
    <source>
        <dbReference type="EMBL" id="BAM40080.1"/>
    </source>
</evidence>
<proteinExistence type="predicted"/>
<keyword evidence="2" id="KW-1185">Reference proteome</keyword>
<dbReference type="GeneID" id="20714498"/>
<gene>
    <name evidence="1" type="ORF">TOT_020000343</name>
</gene>
<dbReference type="Proteomes" id="UP000003786">
    <property type="component" value="Chromosome 2"/>
</dbReference>
<dbReference type="eggNOG" id="ENOG502SG3X">
    <property type="taxonomic scope" value="Eukaryota"/>
</dbReference>
<sequence length="482" mass="56701">MNVYGKVPSLIFYSYLYIQNIKGHSIPNLKQDLNNYRDIRSKYIKADSSRTGHVSTGANEVGSTQIVNHKRALQQTGTCLVSVDIKERECTEEVYYEYNEEDDTHTFTPTRGCLIRKVTKGTRLLWHSKDFNHQYGSRVFVGINEDSEPVFRVYFPRTEIVEDHREHNPNLVRVDLQDRYSNGFFSYKYDPNLQAHTFTPKPPYAFYKATKGNHVVWKHEDGNFPSRLLIFTDDYGQSVLRVQFPKSDGDMTGEEVEPFDPMEGIEIITEGSPKANDSTKYTVKIDSNVCLFRFNEGAKCTQVRHMGQKVWSHGDFGYEEYPVSVGYFTNKIIDVYMGGPLIFYERSLNGVWKGKESDLIIYVLDPDYPKKKKQISVDQYDLRIEHGDIDYLLYKGVKCTKVKHKYKTIWKYDGDEYPTSITYIEDNMIYIYFTRTFVLYVRDRDGEWNEHHSDDIYKKNRQVYKRSNESRFDMFKWVDKYA</sequence>
<dbReference type="RefSeq" id="XP_009690381.1">
    <property type="nucleotide sequence ID" value="XM_009692086.1"/>
</dbReference>
<dbReference type="InterPro" id="IPR007480">
    <property type="entry name" value="DUF529"/>
</dbReference>
<name>J4D7B4_THEOR</name>
<reference evidence="1 2" key="1">
    <citation type="journal article" date="2012" name="MBio">
        <title>Comparative genome analysis of three eukaryotic parasites with differing abilities to transform leukocytes reveals key mediators of Theileria-induced leukocyte transformation.</title>
        <authorList>
            <person name="Hayashida K."/>
            <person name="Hara Y."/>
            <person name="Abe T."/>
            <person name="Yamasaki C."/>
            <person name="Toyoda A."/>
            <person name="Kosuge T."/>
            <person name="Suzuki Y."/>
            <person name="Sato Y."/>
            <person name="Kawashima S."/>
            <person name="Katayama T."/>
            <person name="Wakaguri H."/>
            <person name="Inoue N."/>
            <person name="Homma K."/>
            <person name="Tada-Umezaki M."/>
            <person name="Yagi Y."/>
            <person name="Fujii Y."/>
            <person name="Habara T."/>
            <person name="Kanehisa M."/>
            <person name="Watanabe H."/>
            <person name="Ito K."/>
            <person name="Gojobori T."/>
            <person name="Sugawara H."/>
            <person name="Imanishi T."/>
            <person name="Weir W."/>
            <person name="Gardner M."/>
            <person name="Pain A."/>
            <person name="Shiels B."/>
            <person name="Hattori M."/>
            <person name="Nene V."/>
            <person name="Sugimoto C."/>
        </authorList>
    </citation>
    <scope>NUCLEOTIDE SEQUENCE [LARGE SCALE GENOMIC DNA]</scope>
    <source>
        <strain evidence="1 2">Shintoku</strain>
    </source>
</reference>